<dbReference type="PANTHER" id="PTHR48045">
    <property type="entry name" value="UDP-GLYCOSYLTRANSFERASE 72B1"/>
    <property type="match status" value="1"/>
</dbReference>
<evidence type="ECO:0008006" key="4">
    <source>
        <dbReference type="Google" id="ProtNLM"/>
    </source>
</evidence>
<dbReference type="AlphaFoldDB" id="A0A8H4QH73"/>
<dbReference type="CDD" id="cd03784">
    <property type="entry name" value="GT1_Gtf-like"/>
    <property type="match status" value="1"/>
</dbReference>
<sequence length="514" mass="56739">MSQLDSHIVFTVIPAYGHIRAVCILVARLVKENRNLVATVFIPPNYLDSSFLEVEAELGQSATDEAIRKRIRILSTFSASDGNLMDLSKPTAESYTSYYEALVQEKPILCPVKGTPFEAVLAPTLVIADFFAGTQFEATRKLTGHRVPIVAAITAHASSIIRLFGPESHGGIGDLSKMVEAEAERTGKKPEEVGDEVLQATSGKVVKIAGIPDMYDYEYFPQVLPFSGAIPFMTAANKILPACDGVVMASSYAFENESLQSMKSWFADWNKELFAVGPLLPAGYGFAKQSARGADEVEAFMEKALKEYGEKSISFGTIFWSTRPEFIEEVLEALLEKKFPFVFAYASPFANLPEELLQRVKASGLGLISKWTPQQYILSHPATGWFLSHCGHNSIMESLGCGVPLICWPFQADQPAAAAYLTEYLNVAIELIEVRTGEKGLKPLLRNGRVPKGTREAVGIEIREVIDLVRGAKGDELRRNAESFKIKFAEVWEENGISRKEAQALLEKFRLVKH</sequence>
<dbReference type="EMBL" id="JAACJL010000059">
    <property type="protein sequence ID" value="KAF4610327.1"/>
    <property type="molecule type" value="Genomic_DNA"/>
</dbReference>
<keyword evidence="1" id="KW-0808">Transferase</keyword>
<proteinExistence type="predicted"/>
<dbReference type="PANTHER" id="PTHR48045:SF34">
    <property type="entry name" value="ISOFLAVONE 7-O-GLUCOSYLTRANSFERASE 1-LIKE"/>
    <property type="match status" value="1"/>
</dbReference>
<protein>
    <recommendedName>
        <fullName evidence="4">Glycosyltransferase</fullName>
    </recommendedName>
</protein>
<dbReference type="Pfam" id="PF00201">
    <property type="entry name" value="UDPGT"/>
    <property type="match status" value="1"/>
</dbReference>
<reference evidence="2 3" key="1">
    <citation type="submission" date="2019-12" db="EMBL/GenBank/DDBJ databases">
        <authorList>
            <person name="Floudas D."/>
            <person name="Bentzer J."/>
            <person name="Ahren D."/>
            <person name="Johansson T."/>
            <person name="Persson P."/>
            <person name="Tunlid A."/>
        </authorList>
    </citation>
    <scope>NUCLEOTIDE SEQUENCE [LARGE SCALE GENOMIC DNA]</scope>
    <source>
        <strain evidence="2 3">CBS 102.39</strain>
    </source>
</reference>
<evidence type="ECO:0000256" key="1">
    <source>
        <dbReference type="ARBA" id="ARBA00022679"/>
    </source>
</evidence>
<evidence type="ECO:0000313" key="3">
    <source>
        <dbReference type="Proteomes" id="UP000521872"/>
    </source>
</evidence>
<dbReference type="InterPro" id="IPR002213">
    <property type="entry name" value="UDP_glucos_trans"/>
</dbReference>
<accession>A0A8H4QH73</accession>
<dbReference type="SUPFAM" id="SSF53756">
    <property type="entry name" value="UDP-Glycosyltransferase/glycogen phosphorylase"/>
    <property type="match status" value="1"/>
</dbReference>
<keyword evidence="3" id="KW-1185">Reference proteome</keyword>
<organism evidence="2 3">
    <name type="scientific">Agrocybe pediades</name>
    <dbReference type="NCBI Taxonomy" id="84607"/>
    <lineage>
        <taxon>Eukaryota</taxon>
        <taxon>Fungi</taxon>
        <taxon>Dikarya</taxon>
        <taxon>Basidiomycota</taxon>
        <taxon>Agaricomycotina</taxon>
        <taxon>Agaricomycetes</taxon>
        <taxon>Agaricomycetidae</taxon>
        <taxon>Agaricales</taxon>
        <taxon>Agaricineae</taxon>
        <taxon>Strophariaceae</taxon>
        <taxon>Agrocybe</taxon>
    </lineage>
</organism>
<dbReference type="GO" id="GO:0008194">
    <property type="term" value="F:UDP-glycosyltransferase activity"/>
    <property type="evidence" value="ECO:0007669"/>
    <property type="project" value="InterPro"/>
</dbReference>
<name>A0A8H4QH73_9AGAR</name>
<comment type="caution">
    <text evidence="2">The sequence shown here is derived from an EMBL/GenBank/DDBJ whole genome shotgun (WGS) entry which is preliminary data.</text>
</comment>
<dbReference type="Gene3D" id="3.40.50.2000">
    <property type="entry name" value="Glycogen Phosphorylase B"/>
    <property type="match status" value="2"/>
</dbReference>
<evidence type="ECO:0000313" key="2">
    <source>
        <dbReference type="EMBL" id="KAF4610327.1"/>
    </source>
</evidence>
<dbReference type="Proteomes" id="UP000521872">
    <property type="component" value="Unassembled WGS sequence"/>
</dbReference>
<gene>
    <name evidence="2" type="ORF">D9613_010450</name>
</gene>